<keyword evidence="2" id="KW-0805">Transcription regulation</keyword>
<gene>
    <name evidence="5" type="ORF">ABS311_16005</name>
</gene>
<keyword evidence="4" id="KW-0804">Transcription</keyword>
<protein>
    <recommendedName>
        <fullName evidence="7">Antitermination protein Q</fullName>
    </recommendedName>
</protein>
<comment type="similarity">
    <text evidence="1">Belongs to the phage antitermination Q type 1 family.</text>
</comment>
<dbReference type="EMBL" id="JBELOE010000265">
    <property type="protein sequence ID" value="MER2493381.1"/>
    <property type="molecule type" value="Genomic_DNA"/>
</dbReference>
<evidence type="ECO:0000256" key="2">
    <source>
        <dbReference type="ARBA" id="ARBA00023015"/>
    </source>
</evidence>
<sequence>MLLERWAVWVRQDGRGKMGYGAPMACLIRDNVHASSGDVEPLGDDLAIVVDRALNVLKKGDWICYQALLLYYVDKHSMQYVGNIIYKEKKISSYRCRIKASEDVRNGERWLNGFLSCFNEFENLAA</sequence>
<dbReference type="RefSeq" id="WP_350402578.1">
    <property type="nucleotide sequence ID" value="NZ_JBELOE010000265.1"/>
</dbReference>
<evidence type="ECO:0000313" key="6">
    <source>
        <dbReference type="Proteomes" id="UP001467690"/>
    </source>
</evidence>
<dbReference type="Pfam" id="PF06530">
    <property type="entry name" value="Phage_antitermQ"/>
    <property type="match status" value="1"/>
</dbReference>
<reference evidence="5 6" key="1">
    <citation type="submission" date="2024-06" db="EMBL/GenBank/DDBJ databases">
        <authorList>
            <person name="Chen R.Y."/>
        </authorList>
    </citation>
    <scope>NUCLEOTIDE SEQUENCE [LARGE SCALE GENOMIC DNA]</scope>
    <source>
        <strain evidence="5 6">D2</strain>
    </source>
</reference>
<keyword evidence="3" id="KW-0238">DNA-binding</keyword>
<name>A0ABV1RKB1_9ALTE</name>
<comment type="caution">
    <text evidence="5">The sequence shown here is derived from an EMBL/GenBank/DDBJ whole genome shotgun (WGS) entry which is preliminary data.</text>
</comment>
<proteinExistence type="inferred from homology"/>
<evidence type="ECO:0008006" key="7">
    <source>
        <dbReference type="Google" id="ProtNLM"/>
    </source>
</evidence>
<keyword evidence="6" id="KW-1185">Reference proteome</keyword>
<dbReference type="Proteomes" id="UP001467690">
    <property type="component" value="Unassembled WGS sequence"/>
</dbReference>
<evidence type="ECO:0000313" key="5">
    <source>
        <dbReference type="EMBL" id="MER2493381.1"/>
    </source>
</evidence>
<evidence type="ECO:0000256" key="1">
    <source>
        <dbReference type="ARBA" id="ARBA00010234"/>
    </source>
</evidence>
<dbReference type="InterPro" id="IPR010534">
    <property type="entry name" value="Phage_933W_GpQ"/>
</dbReference>
<evidence type="ECO:0000256" key="4">
    <source>
        <dbReference type="ARBA" id="ARBA00023163"/>
    </source>
</evidence>
<organism evidence="5 6">
    <name type="scientific">Catenovulum sediminis</name>
    <dbReference type="NCBI Taxonomy" id="1740262"/>
    <lineage>
        <taxon>Bacteria</taxon>
        <taxon>Pseudomonadati</taxon>
        <taxon>Pseudomonadota</taxon>
        <taxon>Gammaproteobacteria</taxon>
        <taxon>Alteromonadales</taxon>
        <taxon>Alteromonadaceae</taxon>
        <taxon>Catenovulum</taxon>
    </lineage>
</organism>
<evidence type="ECO:0000256" key="3">
    <source>
        <dbReference type="ARBA" id="ARBA00023125"/>
    </source>
</evidence>
<accession>A0ABV1RKB1</accession>